<dbReference type="AlphaFoldDB" id="A0A0K9FGS9"/>
<keyword evidence="1" id="KW-0812">Transmembrane</keyword>
<dbReference type="GO" id="GO:0140359">
    <property type="term" value="F:ABC-type transporter activity"/>
    <property type="evidence" value="ECO:0007669"/>
    <property type="project" value="InterPro"/>
</dbReference>
<feature type="transmembrane region" description="Helical" evidence="1">
    <location>
        <begin position="181"/>
        <end position="207"/>
    </location>
</feature>
<reference evidence="3" key="1">
    <citation type="submission" date="2015-07" db="EMBL/GenBank/DDBJ databases">
        <authorList>
            <person name="Liu B."/>
            <person name="Wang J."/>
            <person name="Zhu Y."/>
            <person name="Liu G."/>
            <person name="Chen Q."/>
            <person name="Lan J."/>
            <person name="Che J."/>
            <person name="Ge C."/>
            <person name="Shi H."/>
            <person name="Pan Z."/>
            <person name="Liu X."/>
        </authorList>
    </citation>
    <scope>NUCLEOTIDE SEQUENCE [LARGE SCALE GENOMIC DNA]</scope>
    <source>
        <strain evidence="3">DSM 23493</strain>
    </source>
</reference>
<accession>A0A0K9FGS9</accession>
<feature type="transmembrane region" description="Helical" evidence="1">
    <location>
        <begin position="152"/>
        <end position="174"/>
    </location>
</feature>
<feature type="transmembrane region" description="Helical" evidence="1">
    <location>
        <begin position="21"/>
        <end position="42"/>
    </location>
</feature>
<dbReference type="OrthoDB" id="4187110at2"/>
<keyword evidence="1" id="KW-1133">Transmembrane helix</keyword>
<feature type="transmembrane region" description="Helical" evidence="1">
    <location>
        <begin position="68"/>
        <end position="92"/>
    </location>
</feature>
<keyword evidence="1" id="KW-0472">Membrane</keyword>
<proteinExistence type="predicted"/>
<protein>
    <submittedName>
        <fullName evidence="2">ABC transporter permease</fullName>
    </submittedName>
</protein>
<evidence type="ECO:0000313" key="2">
    <source>
        <dbReference type="EMBL" id="KMY33423.1"/>
    </source>
</evidence>
<name>A0A0K9FGS9_9BACI</name>
<dbReference type="PATRIC" id="fig|582475.4.peg.5251"/>
<evidence type="ECO:0000256" key="1">
    <source>
        <dbReference type="SAM" id="Phobius"/>
    </source>
</evidence>
<organism evidence="2 3">
    <name type="scientific">Lysinibacillus xylanilyticus</name>
    <dbReference type="NCBI Taxonomy" id="582475"/>
    <lineage>
        <taxon>Bacteria</taxon>
        <taxon>Bacillati</taxon>
        <taxon>Bacillota</taxon>
        <taxon>Bacilli</taxon>
        <taxon>Bacillales</taxon>
        <taxon>Bacillaceae</taxon>
        <taxon>Lysinibacillus</taxon>
    </lineage>
</organism>
<dbReference type="GO" id="GO:0005886">
    <property type="term" value="C:plasma membrane"/>
    <property type="evidence" value="ECO:0007669"/>
    <property type="project" value="UniProtKB-SubCell"/>
</dbReference>
<comment type="caution">
    <text evidence="2">The sequence shown here is derived from an EMBL/GenBank/DDBJ whole genome shotgun (WGS) entry which is preliminary data.</text>
</comment>
<feature type="transmembrane region" description="Helical" evidence="1">
    <location>
        <begin position="229"/>
        <end position="251"/>
    </location>
</feature>
<dbReference type="RefSeq" id="WP_049663633.1">
    <property type="nucleotide sequence ID" value="NZ_LFXJ01000003.1"/>
</dbReference>
<feature type="transmembrane region" description="Helical" evidence="1">
    <location>
        <begin position="119"/>
        <end position="140"/>
    </location>
</feature>
<dbReference type="Proteomes" id="UP000037326">
    <property type="component" value="Unassembled WGS sequence"/>
</dbReference>
<dbReference type="EMBL" id="LFXJ01000003">
    <property type="protein sequence ID" value="KMY33423.1"/>
    <property type="molecule type" value="Genomic_DNA"/>
</dbReference>
<dbReference type="Pfam" id="PF12679">
    <property type="entry name" value="ABC2_membrane_2"/>
    <property type="match status" value="1"/>
</dbReference>
<dbReference type="GeneID" id="96597273"/>
<evidence type="ECO:0000313" key="3">
    <source>
        <dbReference type="Proteomes" id="UP000037326"/>
    </source>
</evidence>
<sequence>MRGFNVLLQKEFREAWRSWKFLWIPLVFALLGMSDPLTNYYMKDILNAVGNVPEGFEMLMPELMPVDLLQGSIGQFQTICLLVLMATFVGAISKERASGMATLLYVRPISFSAHFMSKFIVMSTVGFISILAGFAASIYYTVVLYGTFEIGPLVACFFTYFSWLLFVIAVTLMMSSTFKTVVATTCAFAVIFIGQILDSLVGTFWTISPWKLPLYGVQLMRGTMEMSDYWWSLAITLVISIICVIIGILTMKKNAPTTKI</sequence>
<gene>
    <name evidence="2" type="ORF">ACZ11_02930</name>
</gene>